<dbReference type="Proteomes" id="UP000265520">
    <property type="component" value="Unassembled WGS sequence"/>
</dbReference>
<accession>A0A392SZI7</accession>
<dbReference type="EMBL" id="LXQA010463867">
    <property type="protein sequence ID" value="MCI53485.1"/>
    <property type="molecule type" value="Genomic_DNA"/>
</dbReference>
<feature type="non-terminal residue" evidence="1">
    <location>
        <position position="1"/>
    </location>
</feature>
<organism evidence="1 2">
    <name type="scientific">Trifolium medium</name>
    <dbReference type="NCBI Taxonomy" id="97028"/>
    <lineage>
        <taxon>Eukaryota</taxon>
        <taxon>Viridiplantae</taxon>
        <taxon>Streptophyta</taxon>
        <taxon>Embryophyta</taxon>
        <taxon>Tracheophyta</taxon>
        <taxon>Spermatophyta</taxon>
        <taxon>Magnoliopsida</taxon>
        <taxon>eudicotyledons</taxon>
        <taxon>Gunneridae</taxon>
        <taxon>Pentapetalae</taxon>
        <taxon>rosids</taxon>
        <taxon>fabids</taxon>
        <taxon>Fabales</taxon>
        <taxon>Fabaceae</taxon>
        <taxon>Papilionoideae</taxon>
        <taxon>50 kb inversion clade</taxon>
        <taxon>NPAAA clade</taxon>
        <taxon>Hologalegina</taxon>
        <taxon>IRL clade</taxon>
        <taxon>Trifolieae</taxon>
        <taxon>Trifolium</taxon>
    </lineage>
</organism>
<evidence type="ECO:0000313" key="2">
    <source>
        <dbReference type="Proteomes" id="UP000265520"/>
    </source>
</evidence>
<proteinExistence type="predicted"/>
<comment type="caution">
    <text evidence="1">The sequence shown here is derived from an EMBL/GenBank/DDBJ whole genome shotgun (WGS) entry which is preliminary data.</text>
</comment>
<reference evidence="1 2" key="1">
    <citation type="journal article" date="2018" name="Front. Plant Sci.">
        <title>Red Clover (Trifolium pratense) and Zigzag Clover (T. medium) - A Picture of Genomic Similarities and Differences.</title>
        <authorList>
            <person name="Dluhosova J."/>
            <person name="Istvanek J."/>
            <person name="Nedelnik J."/>
            <person name="Repkova J."/>
        </authorList>
    </citation>
    <scope>NUCLEOTIDE SEQUENCE [LARGE SCALE GENOMIC DNA]</scope>
    <source>
        <strain evidence="2">cv. 10/8</strain>
        <tissue evidence="1">Leaf</tissue>
    </source>
</reference>
<name>A0A392SZI7_9FABA</name>
<dbReference type="AlphaFoldDB" id="A0A392SZI7"/>
<keyword evidence="2" id="KW-1185">Reference proteome</keyword>
<evidence type="ECO:0000313" key="1">
    <source>
        <dbReference type="EMBL" id="MCI53485.1"/>
    </source>
</evidence>
<sequence length="50" mass="5421">SGSWIGFGLCATRGPGWRNARCWVQVWPLPLSFAQRAGGAGAARERDAYL</sequence>
<protein>
    <submittedName>
        <fullName evidence="1">Uncharacterized protein</fullName>
    </submittedName>
</protein>